<name>K0RBS7_THAOC</name>
<organism evidence="2 3">
    <name type="scientific">Thalassiosira oceanica</name>
    <name type="common">Marine diatom</name>
    <dbReference type="NCBI Taxonomy" id="159749"/>
    <lineage>
        <taxon>Eukaryota</taxon>
        <taxon>Sar</taxon>
        <taxon>Stramenopiles</taxon>
        <taxon>Ochrophyta</taxon>
        <taxon>Bacillariophyta</taxon>
        <taxon>Coscinodiscophyceae</taxon>
        <taxon>Thalassiosirophycidae</taxon>
        <taxon>Thalassiosirales</taxon>
        <taxon>Thalassiosiraceae</taxon>
        <taxon>Thalassiosira</taxon>
    </lineage>
</organism>
<keyword evidence="3" id="KW-1185">Reference proteome</keyword>
<dbReference type="OrthoDB" id="52063at2759"/>
<evidence type="ECO:0000313" key="3">
    <source>
        <dbReference type="Proteomes" id="UP000266841"/>
    </source>
</evidence>
<comment type="caution">
    <text evidence="2">The sequence shown here is derived from an EMBL/GenBank/DDBJ whole genome shotgun (WGS) entry which is preliminary data.</text>
</comment>
<feature type="signal peptide" evidence="1">
    <location>
        <begin position="1"/>
        <end position="18"/>
    </location>
</feature>
<proteinExistence type="predicted"/>
<keyword evidence="1" id="KW-0732">Signal</keyword>
<reference evidence="2 3" key="1">
    <citation type="journal article" date="2012" name="Genome Biol.">
        <title>Genome and low-iron response of an oceanic diatom adapted to chronic iron limitation.</title>
        <authorList>
            <person name="Lommer M."/>
            <person name="Specht M."/>
            <person name="Roy A.S."/>
            <person name="Kraemer L."/>
            <person name="Andreson R."/>
            <person name="Gutowska M.A."/>
            <person name="Wolf J."/>
            <person name="Bergner S.V."/>
            <person name="Schilhabel M.B."/>
            <person name="Klostermeier U.C."/>
            <person name="Beiko R.G."/>
            <person name="Rosenstiel P."/>
            <person name="Hippler M."/>
            <person name="Laroche J."/>
        </authorList>
    </citation>
    <scope>NUCLEOTIDE SEQUENCE [LARGE SCALE GENOMIC DNA]</scope>
    <source>
        <strain evidence="2 3">CCMP1005</strain>
    </source>
</reference>
<dbReference type="EMBL" id="AGNL01047679">
    <property type="protein sequence ID" value="EJK46556.1"/>
    <property type="molecule type" value="Genomic_DNA"/>
</dbReference>
<feature type="chain" id="PRO_5003836874" evidence="1">
    <location>
        <begin position="19"/>
        <end position="294"/>
    </location>
</feature>
<gene>
    <name evidence="2" type="ORF">THAOC_34768</name>
</gene>
<sequence length="294" mass="31645">MKFVQGALVASLSAASLSTSIDATQEVGRGRRRMDADYDLEDLVGLDNEAGYAEVARMFVGINPLIGIGSGFPTSVTTSSRAQSSPSVIRRRTTAGITCAHAIANRLRTVSGKRLTIPPSLSSSSAHRLSKIWFVIISLLSTRCVGWGGVQFRYSNMLWKDPVTGDWDGMMQGHQPRGVIGLNFLGSDKRIYPGGPAIFALAATEDATDGDISGAFRQGHDAVSCRAGLSDYYINGQSAEVDSRNGQGADINYRDGQGATCAYRCRNSDTYMEWLDYCAADEEDTSLGFSGYDM</sequence>
<evidence type="ECO:0000313" key="2">
    <source>
        <dbReference type="EMBL" id="EJK46556.1"/>
    </source>
</evidence>
<dbReference type="Proteomes" id="UP000266841">
    <property type="component" value="Unassembled WGS sequence"/>
</dbReference>
<accession>K0RBS7</accession>
<dbReference type="AlphaFoldDB" id="K0RBS7"/>
<protein>
    <submittedName>
        <fullName evidence="2">Uncharacterized protein</fullName>
    </submittedName>
</protein>
<evidence type="ECO:0000256" key="1">
    <source>
        <dbReference type="SAM" id="SignalP"/>
    </source>
</evidence>